<dbReference type="Proteomes" id="UP000285084">
    <property type="component" value="Unassembled WGS sequence"/>
</dbReference>
<dbReference type="VEuPathDB" id="FungiDB:HZS61_004342"/>
<evidence type="ECO:0008006" key="3">
    <source>
        <dbReference type="Google" id="ProtNLM"/>
    </source>
</evidence>
<dbReference type="EMBL" id="MRCX01002178">
    <property type="protein sequence ID" value="RKK39488.1"/>
    <property type="molecule type" value="Genomic_DNA"/>
</dbReference>
<feature type="non-terminal residue" evidence="1">
    <location>
        <position position="1"/>
    </location>
</feature>
<gene>
    <name evidence="1" type="ORF">BFJ69_g18525</name>
</gene>
<name>A0A420M566_FUSOX</name>
<dbReference type="Gene3D" id="3.50.50.60">
    <property type="entry name" value="FAD/NAD(P)-binding domain"/>
    <property type="match status" value="1"/>
</dbReference>
<comment type="caution">
    <text evidence="1">The sequence shown here is derived from an EMBL/GenBank/DDBJ whole genome shotgun (WGS) entry which is preliminary data.</text>
</comment>
<reference evidence="1 2" key="1">
    <citation type="journal article" date="2018" name="Sci. Rep.">
        <title>Characterisation of pathogen-specific regions and novel effector candidates in Fusarium oxysporum f. sp. cepae.</title>
        <authorList>
            <person name="Armitage A.D."/>
            <person name="Taylor A."/>
            <person name="Sobczyk M.K."/>
            <person name="Baxter L."/>
            <person name="Greenfield B.P."/>
            <person name="Bates H.J."/>
            <person name="Wilson F."/>
            <person name="Jackson A.C."/>
            <person name="Ott S."/>
            <person name="Harrison R.J."/>
            <person name="Clarkson J.P."/>
        </authorList>
    </citation>
    <scope>NUCLEOTIDE SEQUENCE [LARGE SCALE GENOMIC DNA]</scope>
    <source>
        <strain evidence="1 2">Fo_A13</strain>
    </source>
</reference>
<sequence>INKQLGLNNIKAVKTHTNFVLKADLPTSKYLAMKPELHRTPVLTFSDNKALYFCGKTPGTKSKRRNKTDLYVAYLPDRESVEEDTTKPSVKFDDTMSSCMFGLFVPTSTVPEGLTTKPAEEQWDFCKSSIKNWAPEYHEILNLIKGSNFYAFTPRVGTVPSIDWRATVKNSNDETLGHPRVWLMGDAIHPMLPSR</sequence>
<evidence type="ECO:0000313" key="2">
    <source>
        <dbReference type="Proteomes" id="UP000285084"/>
    </source>
</evidence>
<organism evidence="1 2">
    <name type="scientific">Fusarium oxysporum</name>
    <name type="common">Fusarium vascular wilt</name>
    <dbReference type="NCBI Taxonomy" id="5507"/>
    <lineage>
        <taxon>Eukaryota</taxon>
        <taxon>Fungi</taxon>
        <taxon>Dikarya</taxon>
        <taxon>Ascomycota</taxon>
        <taxon>Pezizomycotina</taxon>
        <taxon>Sordariomycetes</taxon>
        <taxon>Hypocreomycetidae</taxon>
        <taxon>Hypocreales</taxon>
        <taxon>Nectriaceae</taxon>
        <taxon>Fusarium</taxon>
        <taxon>Fusarium oxysporum species complex</taxon>
    </lineage>
</organism>
<evidence type="ECO:0000313" key="1">
    <source>
        <dbReference type="EMBL" id="RKK39488.1"/>
    </source>
</evidence>
<protein>
    <recommendedName>
        <fullName evidence="3">FAD-binding domain-containing protein</fullName>
    </recommendedName>
</protein>
<dbReference type="AlphaFoldDB" id="A0A420M566"/>
<dbReference type="InterPro" id="IPR036188">
    <property type="entry name" value="FAD/NAD-bd_sf"/>
</dbReference>
<accession>A0A420M566</accession>
<proteinExistence type="predicted"/>